<dbReference type="InterPro" id="IPR036086">
    <property type="entry name" value="ParB/Sulfiredoxin_sf"/>
</dbReference>
<feature type="region of interest" description="Disordered" evidence="1">
    <location>
        <begin position="98"/>
        <end position="118"/>
    </location>
</feature>
<proteinExistence type="predicted"/>
<evidence type="ECO:0000259" key="2">
    <source>
        <dbReference type="SMART" id="SM00470"/>
    </source>
</evidence>
<accession>A0ABW1ZQG9</accession>
<evidence type="ECO:0000256" key="1">
    <source>
        <dbReference type="SAM" id="MobiDB-lite"/>
    </source>
</evidence>
<gene>
    <name evidence="3" type="ORF">ACFP90_22915</name>
</gene>
<dbReference type="EMBL" id="JBHSWB010000002">
    <property type="protein sequence ID" value="MFC6662898.1"/>
    <property type="molecule type" value="Genomic_DNA"/>
</dbReference>
<dbReference type="Gene3D" id="3.90.1530.30">
    <property type="match status" value="1"/>
</dbReference>
<dbReference type="SUPFAM" id="SSF110849">
    <property type="entry name" value="ParB/Sulfiredoxin"/>
    <property type="match status" value="1"/>
</dbReference>
<dbReference type="Pfam" id="PF02195">
    <property type="entry name" value="ParB_N"/>
    <property type="match status" value="1"/>
</dbReference>
<comment type="caution">
    <text evidence="3">The sequence shown here is derived from an EMBL/GenBank/DDBJ whole genome shotgun (WGS) entry which is preliminary data.</text>
</comment>
<feature type="region of interest" description="Disordered" evidence="1">
    <location>
        <begin position="270"/>
        <end position="292"/>
    </location>
</feature>
<reference evidence="4" key="1">
    <citation type="journal article" date="2019" name="Int. J. Syst. Evol. Microbiol.">
        <title>The Global Catalogue of Microorganisms (GCM) 10K type strain sequencing project: providing services to taxonomists for standard genome sequencing and annotation.</title>
        <authorList>
            <consortium name="The Broad Institute Genomics Platform"/>
            <consortium name="The Broad Institute Genome Sequencing Center for Infectious Disease"/>
            <person name="Wu L."/>
            <person name="Ma J."/>
        </authorList>
    </citation>
    <scope>NUCLEOTIDE SEQUENCE [LARGE SCALE GENOMIC DNA]</scope>
    <source>
        <strain evidence="4">CCUG 63830</strain>
    </source>
</reference>
<name>A0ABW1ZQG9_9DEIO</name>
<dbReference type="PANTHER" id="PTHR33375">
    <property type="entry name" value="CHROMOSOME-PARTITIONING PROTEIN PARB-RELATED"/>
    <property type="match status" value="1"/>
</dbReference>
<keyword evidence="4" id="KW-1185">Reference proteome</keyword>
<evidence type="ECO:0000313" key="4">
    <source>
        <dbReference type="Proteomes" id="UP001596317"/>
    </source>
</evidence>
<dbReference type="SMART" id="SM00470">
    <property type="entry name" value="ParB"/>
    <property type="match status" value="1"/>
</dbReference>
<dbReference type="InterPro" id="IPR050336">
    <property type="entry name" value="Chromosome_partition/occlusion"/>
</dbReference>
<protein>
    <submittedName>
        <fullName evidence="3">ParB/RepB/Spo0J family partition protein</fullName>
    </submittedName>
</protein>
<organism evidence="3 4">
    <name type="scientific">Deinococcus multiflagellatus</name>
    <dbReference type="NCBI Taxonomy" id="1656887"/>
    <lineage>
        <taxon>Bacteria</taxon>
        <taxon>Thermotogati</taxon>
        <taxon>Deinococcota</taxon>
        <taxon>Deinococci</taxon>
        <taxon>Deinococcales</taxon>
        <taxon>Deinococcaceae</taxon>
        <taxon>Deinococcus</taxon>
    </lineage>
</organism>
<feature type="domain" description="ParB-like N-terminal" evidence="2">
    <location>
        <begin position="309"/>
        <end position="419"/>
    </location>
</feature>
<sequence length="875" mass="95246">MPFPVPEEALDAALAAPQASSPATGWMFPNGSHLAHWGDGQSTLCGRYIPKGGAPVVGSDPTDFKGRRCAKCDKARERQDAEAFAAEVAQTYRVRAQFPDGTTGEGTVPSGKPHGRGADQKYNVARDLDGKRFDLPREVLTVAPHLAVGDRVWFSGSPKDAPVEITGFYTEEDKPHAARVRHDDGKVGGGHVGNMLRFVVTAAPEAAPAPTLLNGWMRKFGGGKVHWRQDGELLCGLPDDPAQPVINDDRTDEALLADACRTCRGRAKKLPVDGPQAAPDPVQATSEAPAEAPARFPVPEIAPLRTGLQELPWNQIVNSTLNPRKHFDLDRLRELAISIYRNGLRQNIQLRPHPTRPGFFEIAAGERRWRAIGLLVKGLEVGEGEARETLSVPPSYLVAARVDELSDRELVAQAMTENVERNDMSPLETANGYAALEDQGYTVEQIAQLFGKTPRTVQRMIDISRHLTGPARQMFDDRRLPIAAAEVLALASPAVQESVYKSHLKHGQVGVADVKKAALGHLFLVKHAKFPLDWYAGKVRDADLFGDFPAYFMDFDEALRCQLKHATALAEQDVRDGAAFADVDARAEQLTWNYDRGVAGATGVFYWINNRTGELTRFTNLRRAEYSKKDIALRLDAPQPVPVHETPVAAAPSSIPAPVAGQAPAPAGERVATPIPAAPVDAEPEYPDDDEAAEIFEARVLAEMAASRVLAERLMILSVLEQGYIRATSDGLRLAFVEVVRQLDGLLTLRGGDVLAVSAEIKEAMVLPQLLPALASLSDELHQALLHAACMEMVTESEIFSGRDYVRTTGRGGCRRGSWTRTTCRPATTRRWRRSGTTRIWAPGTTPHPDTCAASCWRKRPASRPLGSSPLAEGA</sequence>
<dbReference type="SUPFAM" id="SSF109709">
    <property type="entry name" value="KorB DNA-binding domain-like"/>
    <property type="match status" value="1"/>
</dbReference>
<evidence type="ECO:0000313" key="3">
    <source>
        <dbReference type="EMBL" id="MFC6662898.1"/>
    </source>
</evidence>
<dbReference type="Pfam" id="PF17762">
    <property type="entry name" value="HTH_ParB"/>
    <property type="match status" value="1"/>
</dbReference>
<dbReference type="PANTHER" id="PTHR33375:SF7">
    <property type="entry name" value="CHROMOSOME 2-PARTITIONING PROTEIN PARB-RELATED"/>
    <property type="match status" value="1"/>
</dbReference>
<dbReference type="InterPro" id="IPR041468">
    <property type="entry name" value="HTH_ParB/Spo0J"/>
</dbReference>
<dbReference type="InterPro" id="IPR003115">
    <property type="entry name" value="ParB_N"/>
</dbReference>
<dbReference type="Gene3D" id="1.10.10.2830">
    <property type="match status" value="1"/>
</dbReference>
<dbReference type="Proteomes" id="UP001596317">
    <property type="component" value="Unassembled WGS sequence"/>
</dbReference>
<dbReference type="RefSeq" id="WP_380058818.1">
    <property type="nucleotide sequence ID" value="NZ_JBHSWB010000002.1"/>
</dbReference>